<dbReference type="InterPro" id="IPR017853">
    <property type="entry name" value="GH"/>
</dbReference>
<name>A0ABV3Z8M1_9BACT</name>
<dbReference type="PANTHER" id="PTHR11177">
    <property type="entry name" value="CHITINASE"/>
    <property type="match status" value="1"/>
</dbReference>
<keyword evidence="3" id="KW-0624">Polysaccharide degradation</keyword>
<evidence type="ECO:0000313" key="6">
    <source>
        <dbReference type="EMBL" id="MEX6686214.1"/>
    </source>
</evidence>
<gene>
    <name evidence="6" type="ORF">QTN47_01840</name>
</gene>
<dbReference type="PANTHER" id="PTHR11177:SF317">
    <property type="entry name" value="CHITINASE 12-RELATED"/>
    <property type="match status" value="1"/>
</dbReference>
<dbReference type="Gene3D" id="3.20.20.80">
    <property type="entry name" value="Glycosidases"/>
    <property type="match status" value="1"/>
</dbReference>
<keyword evidence="3" id="KW-0119">Carbohydrate metabolism</keyword>
<dbReference type="InterPro" id="IPR011583">
    <property type="entry name" value="Chitinase_II/V-like_cat"/>
</dbReference>
<dbReference type="InterPro" id="IPR029070">
    <property type="entry name" value="Chitinase_insertion_sf"/>
</dbReference>
<accession>A0ABV3Z8M1</accession>
<dbReference type="RefSeq" id="WP_369327605.1">
    <property type="nucleotide sequence ID" value="NZ_JAULBC010000001.1"/>
</dbReference>
<dbReference type="EMBL" id="JAULBC010000001">
    <property type="protein sequence ID" value="MEX6686214.1"/>
    <property type="molecule type" value="Genomic_DNA"/>
</dbReference>
<dbReference type="SUPFAM" id="SSF51445">
    <property type="entry name" value="(Trans)glycosidases"/>
    <property type="match status" value="1"/>
</dbReference>
<dbReference type="Gene3D" id="3.10.50.10">
    <property type="match status" value="1"/>
</dbReference>
<evidence type="ECO:0000256" key="4">
    <source>
        <dbReference type="SAM" id="SignalP"/>
    </source>
</evidence>
<dbReference type="InterPro" id="IPR001223">
    <property type="entry name" value="Glyco_hydro18_cat"/>
</dbReference>
<feature type="chain" id="PRO_5045847397" description="chitinase" evidence="4">
    <location>
        <begin position="25"/>
        <end position="369"/>
    </location>
</feature>
<organism evidence="6 7">
    <name type="scientific">Danxiaibacter flavus</name>
    <dbReference type="NCBI Taxonomy" id="3049108"/>
    <lineage>
        <taxon>Bacteria</taxon>
        <taxon>Pseudomonadati</taxon>
        <taxon>Bacteroidota</taxon>
        <taxon>Chitinophagia</taxon>
        <taxon>Chitinophagales</taxon>
        <taxon>Chitinophagaceae</taxon>
        <taxon>Danxiaibacter</taxon>
    </lineage>
</organism>
<dbReference type="Proteomes" id="UP001560573">
    <property type="component" value="Unassembled WGS sequence"/>
</dbReference>
<feature type="signal peptide" evidence="4">
    <location>
        <begin position="1"/>
        <end position="24"/>
    </location>
</feature>
<evidence type="ECO:0000256" key="1">
    <source>
        <dbReference type="ARBA" id="ARBA00000822"/>
    </source>
</evidence>
<dbReference type="PROSITE" id="PS51910">
    <property type="entry name" value="GH18_2"/>
    <property type="match status" value="1"/>
</dbReference>
<feature type="domain" description="GH18" evidence="5">
    <location>
        <begin position="31"/>
        <end position="369"/>
    </location>
</feature>
<dbReference type="SMART" id="SM00636">
    <property type="entry name" value="Glyco_18"/>
    <property type="match status" value="1"/>
</dbReference>
<evidence type="ECO:0000256" key="3">
    <source>
        <dbReference type="ARBA" id="ARBA00023024"/>
    </source>
</evidence>
<keyword evidence="4" id="KW-0732">Signal</keyword>
<reference evidence="6 7" key="1">
    <citation type="submission" date="2023-07" db="EMBL/GenBank/DDBJ databases">
        <authorList>
            <person name="Lian W.-H."/>
        </authorList>
    </citation>
    <scope>NUCLEOTIDE SEQUENCE [LARGE SCALE GENOMIC DNA]</scope>
    <source>
        <strain evidence="6 7">SYSU DXS3180</strain>
    </source>
</reference>
<evidence type="ECO:0000256" key="2">
    <source>
        <dbReference type="ARBA" id="ARBA00012729"/>
    </source>
</evidence>
<protein>
    <recommendedName>
        <fullName evidence="2">chitinase</fullName>
        <ecNumber evidence="2">3.2.1.14</ecNumber>
    </recommendedName>
</protein>
<proteinExistence type="predicted"/>
<dbReference type="SUPFAM" id="SSF54556">
    <property type="entry name" value="Chitinase insertion domain"/>
    <property type="match status" value="1"/>
</dbReference>
<dbReference type="CDD" id="cd06548">
    <property type="entry name" value="GH18_chitinase"/>
    <property type="match status" value="1"/>
</dbReference>
<dbReference type="Pfam" id="PF00704">
    <property type="entry name" value="Glyco_hydro_18"/>
    <property type="match status" value="1"/>
</dbReference>
<evidence type="ECO:0000313" key="7">
    <source>
        <dbReference type="Proteomes" id="UP001560573"/>
    </source>
</evidence>
<comment type="caution">
    <text evidence="6">The sequence shown here is derived from an EMBL/GenBank/DDBJ whole genome shotgun (WGS) entry which is preliminary data.</text>
</comment>
<dbReference type="GO" id="GO:0016787">
    <property type="term" value="F:hydrolase activity"/>
    <property type="evidence" value="ECO:0007669"/>
    <property type="project" value="UniProtKB-KW"/>
</dbReference>
<dbReference type="InterPro" id="IPR050314">
    <property type="entry name" value="Glycosyl_Hydrlase_18"/>
</dbReference>
<dbReference type="EC" id="3.2.1.14" evidence="2"/>
<evidence type="ECO:0000259" key="5">
    <source>
        <dbReference type="PROSITE" id="PS51910"/>
    </source>
</evidence>
<comment type="catalytic activity">
    <reaction evidence="1">
        <text>Random endo-hydrolysis of N-acetyl-beta-D-glucosaminide (1-&gt;4)-beta-linkages in chitin and chitodextrins.</text>
        <dbReference type="EC" id="3.2.1.14"/>
    </reaction>
</comment>
<sequence length="369" mass="41815">MFTTFKKILLTAVFLLTTAMMIQAQKKQSGITIIAYYDGDASRIDQYPVEKLTHIIYSFCHLKGNRLNVDDAKDTATIQHLVGLKKRNPSLKVILSLGGWGGCKPCSEVFNTEAGRKEFAASTKELTDYFKTDGLDLDWEYPAIEGHPGHQFLPEDRHNFTMLCKELRKSLGKSKEISFAAGGFIKYLKESIEWKEVMPLVDKVNLMTYDLVNGYTKVTGHHTPLYSSPQQSESTDHCVTYLIDTLKVAKNKLVIGAAVYARVYDAFSTENNGLYQPGKFNYGVSYKEIDTRLSEANGFKYYWDDVAKAPYLFNAEKKQLASYDDKKSIRLKTQYAIDKGLNGIMFWQLGDDKGKDGLVDEMYKTKMGE</sequence>
<keyword evidence="7" id="KW-1185">Reference proteome</keyword>
<keyword evidence="3" id="KW-0146">Chitin degradation</keyword>
<keyword evidence="6" id="KW-0378">Hydrolase</keyword>